<accession>A0A645E7S6</accession>
<sequence>MLVKIAAPAGVVVGSGGHGQGVGLHQFVAVGPVHPPLHPPQQEGGRKGHGEIARHFNGGGGKIGKGGPGNRLVGGKKVGKADNEHHGGVLDVDNQVVADLGHDVPQGLGQNDAQHGLEVGHADGLGPLRLAGVDGENAASDGLGHIRTGIDGYHQNRHGPDAFKADGVVGEIGQAVVNEHRLQNHGRASENLDINAQQHPHKPQPQPLDGMVGFGAGDGLQNTAAKPDDAAD</sequence>
<evidence type="ECO:0000256" key="1">
    <source>
        <dbReference type="SAM" id="MobiDB-lite"/>
    </source>
</evidence>
<name>A0A645E7S6_9ZZZZ</name>
<organism evidence="2">
    <name type="scientific">bioreactor metagenome</name>
    <dbReference type="NCBI Taxonomy" id="1076179"/>
    <lineage>
        <taxon>unclassified sequences</taxon>
        <taxon>metagenomes</taxon>
        <taxon>ecological metagenomes</taxon>
    </lineage>
</organism>
<evidence type="ECO:0000313" key="2">
    <source>
        <dbReference type="EMBL" id="MPM97278.1"/>
    </source>
</evidence>
<comment type="caution">
    <text evidence="2">The sequence shown here is derived from an EMBL/GenBank/DDBJ whole genome shotgun (WGS) entry which is preliminary data.</text>
</comment>
<dbReference type="EMBL" id="VSSQ01043577">
    <property type="protein sequence ID" value="MPM97278.1"/>
    <property type="molecule type" value="Genomic_DNA"/>
</dbReference>
<dbReference type="AlphaFoldDB" id="A0A645E7S6"/>
<reference evidence="2" key="1">
    <citation type="submission" date="2019-08" db="EMBL/GenBank/DDBJ databases">
        <authorList>
            <person name="Kucharzyk K."/>
            <person name="Murdoch R.W."/>
            <person name="Higgins S."/>
            <person name="Loffler F."/>
        </authorList>
    </citation>
    <scope>NUCLEOTIDE SEQUENCE</scope>
</reference>
<gene>
    <name evidence="2" type="ORF">SDC9_144451</name>
</gene>
<feature type="region of interest" description="Disordered" evidence="1">
    <location>
        <begin position="197"/>
        <end position="232"/>
    </location>
</feature>
<proteinExistence type="predicted"/>
<protein>
    <submittedName>
        <fullName evidence="2">Uncharacterized protein</fullName>
    </submittedName>
</protein>